<dbReference type="Pfam" id="PF23672">
    <property type="entry name" value="DUF7153"/>
    <property type="match status" value="1"/>
</dbReference>
<proteinExistence type="predicted"/>
<dbReference type="InterPro" id="IPR055577">
    <property type="entry name" value="DUF7153"/>
</dbReference>
<feature type="domain" description="DUF7153" evidence="1">
    <location>
        <begin position="76"/>
        <end position="148"/>
    </location>
</feature>
<evidence type="ECO:0000313" key="3">
    <source>
        <dbReference type="WBParaSite" id="Hba_10315"/>
    </source>
</evidence>
<dbReference type="AlphaFoldDB" id="A0A1I7WYR0"/>
<reference evidence="3" key="1">
    <citation type="submission" date="2016-11" db="UniProtKB">
        <authorList>
            <consortium name="WormBaseParasite"/>
        </authorList>
    </citation>
    <scope>IDENTIFICATION</scope>
</reference>
<organism evidence="2 3">
    <name type="scientific">Heterorhabditis bacteriophora</name>
    <name type="common">Entomopathogenic nematode worm</name>
    <dbReference type="NCBI Taxonomy" id="37862"/>
    <lineage>
        <taxon>Eukaryota</taxon>
        <taxon>Metazoa</taxon>
        <taxon>Ecdysozoa</taxon>
        <taxon>Nematoda</taxon>
        <taxon>Chromadorea</taxon>
        <taxon>Rhabditida</taxon>
        <taxon>Rhabditina</taxon>
        <taxon>Rhabditomorpha</taxon>
        <taxon>Strongyloidea</taxon>
        <taxon>Heterorhabditidae</taxon>
        <taxon>Heterorhabditis</taxon>
    </lineage>
</organism>
<name>A0A1I7WYR0_HETBA</name>
<sequence length="167" mass="19402">MYNLAMKTSDYIKDSEDVTAFTDKNNEMKTTSALIGFVASEQNYVEPECSYRFSTVDHLYEKAIAECLVIKDSNKFLEGILLKCIDKKPMFPYLHYSHFQSYSHNDRMKQIEEVIEDCQKSSGSLYGNFITLKCQERFCSNRCTHDNINIIILHSAFILFFLELNIA</sequence>
<protein>
    <recommendedName>
        <fullName evidence="1">DUF7153 domain-containing protein</fullName>
    </recommendedName>
</protein>
<evidence type="ECO:0000313" key="2">
    <source>
        <dbReference type="Proteomes" id="UP000095283"/>
    </source>
</evidence>
<evidence type="ECO:0000259" key="1">
    <source>
        <dbReference type="Pfam" id="PF23672"/>
    </source>
</evidence>
<keyword evidence="2" id="KW-1185">Reference proteome</keyword>
<dbReference type="WBParaSite" id="Hba_10315">
    <property type="protein sequence ID" value="Hba_10315"/>
    <property type="gene ID" value="Hba_10315"/>
</dbReference>
<accession>A0A1I7WYR0</accession>
<dbReference type="Proteomes" id="UP000095283">
    <property type="component" value="Unplaced"/>
</dbReference>